<evidence type="ECO:0000313" key="3">
    <source>
        <dbReference type="EMBL" id="MDA3732458.1"/>
    </source>
</evidence>
<dbReference type="Proteomes" id="UP001169242">
    <property type="component" value="Unassembled WGS sequence"/>
</dbReference>
<keyword evidence="2" id="KW-1133">Transmembrane helix</keyword>
<feature type="transmembrane region" description="Helical" evidence="2">
    <location>
        <begin position="6"/>
        <end position="32"/>
    </location>
</feature>
<keyword evidence="2" id="KW-0472">Membrane</keyword>
<feature type="compositionally biased region" description="Basic and acidic residues" evidence="1">
    <location>
        <begin position="151"/>
        <end position="167"/>
    </location>
</feature>
<evidence type="ECO:0000256" key="2">
    <source>
        <dbReference type="SAM" id="Phobius"/>
    </source>
</evidence>
<protein>
    <recommendedName>
        <fullName evidence="5">DUF2953 domain-containing protein</fullName>
    </recommendedName>
</protein>
<comment type="caution">
    <text evidence="3">The sequence shown here is derived from an EMBL/GenBank/DDBJ whole genome shotgun (WGS) entry which is preliminary data.</text>
</comment>
<name>A0AA42DNT9_9FIRM</name>
<feature type="region of interest" description="Disordered" evidence="1">
    <location>
        <begin position="113"/>
        <end position="177"/>
    </location>
</feature>
<sequence length="316" mass="36766">MTILWLILKIILWIIAILFGLILLIILGLLFLPISYWLEGEKREELIGRIRLNLFGIVQIDYDTDREEQLKLKLFGIYTPKLSKKLLGAADDLEEEAVHLGKVIGKEAVDQTEEVAENTVTNEENRIEGQASQIQEDTSTKTQKEISTNVDSKEQKRQNIDRKANKESKKKPKKHPTITKPIGVKDIWSELKALWYADSRRPFFRACKKLLKSWWYALKPRGFYFEVLFGLEDPSETGLWIAKLMALYPFYAPYGNIMGNFEEAIFEGCIQMRGRTNLFKFLYPMLVFILNKEVRTMIKMIMNFGKEDEDGLKTQQ</sequence>
<gene>
    <name evidence="3" type="ORF">PBV87_13275</name>
</gene>
<reference evidence="3" key="1">
    <citation type="journal article" date="2023" name="Int. J. Syst. Evol. Microbiol.">
        <title>&lt;i&gt;Holtiella tumoricola&lt;/i&gt; gen. nov. sp. nov., isolated from a human clinical sample.</title>
        <authorList>
            <person name="Allen-Vercoe E."/>
            <person name="Daigneault M.C."/>
            <person name="Vancuren S.J."/>
            <person name="Cochrane K."/>
            <person name="O'Neal L.L."/>
            <person name="Sankaranarayanan K."/>
            <person name="Lawson P.A."/>
        </authorList>
    </citation>
    <scope>NUCLEOTIDE SEQUENCE</scope>
    <source>
        <strain evidence="3">CC70A</strain>
    </source>
</reference>
<evidence type="ECO:0000256" key="1">
    <source>
        <dbReference type="SAM" id="MobiDB-lite"/>
    </source>
</evidence>
<accession>A0AA42DNT9</accession>
<feature type="compositionally biased region" description="Basic residues" evidence="1">
    <location>
        <begin position="168"/>
        <end position="177"/>
    </location>
</feature>
<dbReference type="EMBL" id="JAQIFT010000048">
    <property type="protein sequence ID" value="MDA3732458.1"/>
    <property type="molecule type" value="Genomic_DNA"/>
</dbReference>
<evidence type="ECO:0008006" key="5">
    <source>
        <dbReference type="Google" id="ProtNLM"/>
    </source>
</evidence>
<evidence type="ECO:0000313" key="4">
    <source>
        <dbReference type="Proteomes" id="UP001169242"/>
    </source>
</evidence>
<keyword evidence="4" id="KW-1185">Reference proteome</keyword>
<dbReference type="AlphaFoldDB" id="A0AA42DNT9"/>
<dbReference type="RefSeq" id="WP_271012600.1">
    <property type="nucleotide sequence ID" value="NZ_JAQIFT010000048.1"/>
</dbReference>
<proteinExistence type="predicted"/>
<keyword evidence="2" id="KW-0812">Transmembrane</keyword>
<organism evidence="3 4">
    <name type="scientific">Holtiella tumoricola</name>
    <dbReference type="NCBI Taxonomy" id="3018743"/>
    <lineage>
        <taxon>Bacteria</taxon>
        <taxon>Bacillati</taxon>
        <taxon>Bacillota</taxon>
        <taxon>Clostridia</taxon>
        <taxon>Lachnospirales</taxon>
        <taxon>Cellulosilyticaceae</taxon>
        <taxon>Holtiella</taxon>
    </lineage>
</organism>